<evidence type="ECO:0000313" key="2">
    <source>
        <dbReference type="Proteomes" id="UP000798662"/>
    </source>
</evidence>
<keyword evidence="2" id="KW-1185">Reference proteome</keyword>
<name>A0ACC3CCM6_PYRYE</name>
<dbReference type="Proteomes" id="UP000798662">
    <property type="component" value="Chromosome 3"/>
</dbReference>
<reference evidence="1" key="1">
    <citation type="submission" date="2019-11" db="EMBL/GenBank/DDBJ databases">
        <title>Nori genome reveals adaptations in red seaweeds to the harsh intertidal environment.</title>
        <authorList>
            <person name="Wang D."/>
            <person name="Mao Y."/>
        </authorList>
    </citation>
    <scope>NUCLEOTIDE SEQUENCE</scope>
    <source>
        <tissue evidence="1">Gametophyte</tissue>
    </source>
</reference>
<evidence type="ECO:0000313" key="1">
    <source>
        <dbReference type="EMBL" id="KAK1867761.1"/>
    </source>
</evidence>
<dbReference type="EMBL" id="CM020620">
    <property type="protein sequence ID" value="KAK1867761.1"/>
    <property type="molecule type" value="Genomic_DNA"/>
</dbReference>
<protein>
    <submittedName>
        <fullName evidence="1">Uncharacterized protein</fullName>
    </submittedName>
</protein>
<comment type="caution">
    <text evidence="1">The sequence shown here is derived from an EMBL/GenBank/DDBJ whole genome shotgun (WGS) entry which is preliminary data.</text>
</comment>
<sequence>MDSSDVWIKDADMRGDMQKTAVSLAKAAIYVHQENEKQLANRLQGEFDSRYGGPWHCIVGRHYATKVCHEPGGYLYFYINGEGVLLFKALRDMPQG</sequence>
<gene>
    <name evidence="1" type="ORF">I4F81_010262</name>
</gene>
<accession>A0ACC3CCM6</accession>
<proteinExistence type="predicted"/>
<organism evidence="1 2">
    <name type="scientific">Pyropia yezoensis</name>
    <name type="common">Susabi-nori</name>
    <name type="synonym">Porphyra yezoensis</name>
    <dbReference type="NCBI Taxonomy" id="2788"/>
    <lineage>
        <taxon>Eukaryota</taxon>
        <taxon>Rhodophyta</taxon>
        <taxon>Bangiophyceae</taxon>
        <taxon>Bangiales</taxon>
        <taxon>Bangiaceae</taxon>
        <taxon>Pyropia</taxon>
    </lineage>
</organism>